<sequence>MLDFLPEASHLPAAARDLSAACGRTIALSSAEHRGRLDVSVVELVERRGFMPRVSFRKRPTPEHRESLARPSRHPRPAPCRKLRCLIDEPLATAASAR</sequence>
<feature type="compositionally biased region" description="Basic residues" evidence="1">
    <location>
        <begin position="71"/>
        <end position="81"/>
    </location>
</feature>
<proteinExistence type="predicted"/>
<evidence type="ECO:0000256" key="1">
    <source>
        <dbReference type="SAM" id="MobiDB-lite"/>
    </source>
</evidence>
<gene>
    <name evidence="2" type="ORF">SCE1572_31330</name>
</gene>
<evidence type="ECO:0000313" key="2">
    <source>
        <dbReference type="EMBL" id="AGP38574.1"/>
    </source>
</evidence>
<reference evidence="2 3" key="1">
    <citation type="journal article" date="2013" name="Sci. Rep.">
        <title>Extraordinary expansion of a Sorangium cellulosum genome from an alkaline milieu.</title>
        <authorList>
            <person name="Han K."/>
            <person name="Li Z.F."/>
            <person name="Peng R."/>
            <person name="Zhu L.P."/>
            <person name="Zhou T."/>
            <person name="Wang L.G."/>
            <person name="Li S.G."/>
            <person name="Zhang X.B."/>
            <person name="Hu W."/>
            <person name="Wu Z.H."/>
            <person name="Qin N."/>
            <person name="Li Y.Z."/>
        </authorList>
    </citation>
    <scope>NUCLEOTIDE SEQUENCE [LARGE SCALE GENOMIC DNA]</scope>
    <source>
        <strain evidence="2 3">So0157-2</strain>
    </source>
</reference>
<dbReference type="STRING" id="1254432.SCE1572_31330"/>
<dbReference type="PATRIC" id="fig|1254432.3.peg.7082"/>
<accession>S4Y1F1</accession>
<feature type="region of interest" description="Disordered" evidence="1">
    <location>
        <begin position="56"/>
        <end position="81"/>
    </location>
</feature>
<dbReference type="Proteomes" id="UP000014803">
    <property type="component" value="Chromosome"/>
</dbReference>
<dbReference type="KEGG" id="scu:SCE1572_31330"/>
<name>S4Y1F1_SORCE</name>
<dbReference type="RefSeq" id="WP_020738172.1">
    <property type="nucleotide sequence ID" value="NC_021658.1"/>
</dbReference>
<dbReference type="EMBL" id="CP003969">
    <property type="protein sequence ID" value="AGP38574.1"/>
    <property type="molecule type" value="Genomic_DNA"/>
</dbReference>
<dbReference type="HOGENOM" id="CLU_2332183_0_0_7"/>
<organism evidence="2 3">
    <name type="scientific">Sorangium cellulosum So0157-2</name>
    <dbReference type="NCBI Taxonomy" id="1254432"/>
    <lineage>
        <taxon>Bacteria</taxon>
        <taxon>Pseudomonadati</taxon>
        <taxon>Myxococcota</taxon>
        <taxon>Polyangia</taxon>
        <taxon>Polyangiales</taxon>
        <taxon>Polyangiaceae</taxon>
        <taxon>Sorangium</taxon>
    </lineage>
</organism>
<dbReference type="AlphaFoldDB" id="S4Y1F1"/>
<evidence type="ECO:0000313" key="3">
    <source>
        <dbReference type="Proteomes" id="UP000014803"/>
    </source>
</evidence>
<protein>
    <submittedName>
        <fullName evidence="2">Uncharacterized protein</fullName>
    </submittedName>
</protein>